<dbReference type="Proteomes" id="UP000589292">
    <property type="component" value="Unassembled WGS sequence"/>
</dbReference>
<dbReference type="RefSeq" id="WP_181267896.1">
    <property type="nucleotide sequence ID" value="NZ_BAAAGB010000001.1"/>
</dbReference>
<dbReference type="EMBL" id="VDES01000002">
    <property type="protein sequence ID" value="MBA1375406.1"/>
    <property type="molecule type" value="Genomic_DNA"/>
</dbReference>
<dbReference type="InterPro" id="IPR003439">
    <property type="entry name" value="ABC_transporter-like_ATP-bd"/>
</dbReference>
<evidence type="ECO:0000256" key="5">
    <source>
        <dbReference type="ARBA" id="ARBA00037066"/>
    </source>
</evidence>
<dbReference type="GO" id="GO:0016887">
    <property type="term" value="F:ATP hydrolysis activity"/>
    <property type="evidence" value="ECO:0007669"/>
    <property type="project" value="InterPro"/>
</dbReference>
<keyword evidence="1" id="KW-0813">Transport</keyword>
<dbReference type="GO" id="GO:0005524">
    <property type="term" value="F:ATP binding"/>
    <property type="evidence" value="ECO:0007669"/>
    <property type="project" value="UniProtKB-KW"/>
</dbReference>
<dbReference type="Gene3D" id="3.40.50.300">
    <property type="entry name" value="P-loop containing nucleotide triphosphate hydrolases"/>
    <property type="match status" value="1"/>
</dbReference>
<reference evidence="7 8" key="1">
    <citation type="journal article" date="1994" name="Int. J. Syst. Bacteriol.">
        <title>Phylogenetic positions of novel aerobic, bacteriochlorophyll a-containing bacteria and description of Roseococcus thiosulfatophilus gen. nov., sp. nov., Erythromicrobium ramosum gen. nov., sp. nov., and Erythrobacter litoralis sp. nov.</title>
        <authorList>
            <person name="Yurkov V."/>
            <person name="Stackebrandt E."/>
            <person name="Holmes A."/>
            <person name="Fuerst J.A."/>
            <person name="Hugenholtz P."/>
            <person name="Golecki J."/>
            <person name="Gad'on N."/>
            <person name="Gorlenko V.M."/>
            <person name="Kompantseva E.I."/>
            <person name="Drews G."/>
        </authorList>
    </citation>
    <scope>NUCLEOTIDE SEQUENCE [LARGE SCALE GENOMIC DNA]</scope>
    <source>
        <strain evidence="7 8">KR-99</strain>
    </source>
</reference>
<dbReference type="InterPro" id="IPR027417">
    <property type="entry name" value="P-loop_NTPase"/>
</dbReference>
<feature type="domain" description="ABC transporter" evidence="6">
    <location>
        <begin position="6"/>
        <end position="241"/>
    </location>
</feature>
<proteinExistence type="predicted"/>
<dbReference type="Pfam" id="PF00005">
    <property type="entry name" value="ABC_tran"/>
    <property type="match status" value="1"/>
</dbReference>
<evidence type="ECO:0000256" key="1">
    <source>
        <dbReference type="ARBA" id="ARBA00022448"/>
    </source>
</evidence>
<name>A0A7V8RFA4_9SPHN</name>
<organism evidence="7 8">
    <name type="scientific">Sphingomonas ursincola</name>
    <dbReference type="NCBI Taxonomy" id="56361"/>
    <lineage>
        <taxon>Bacteria</taxon>
        <taxon>Pseudomonadati</taxon>
        <taxon>Pseudomonadota</taxon>
        <taxon>Alphaproteobacteria</taxon>
        <taxon>Sphingomonadales</taxon>
        <taxon>Sphingomonadaceae</taxon>
        <taxon>Sphingomonas</taxon>
    </lineage>
</organism>
<protein>
    <submittedName>
        <fullName evidence="7">ABC transporter ATP-binding protein</fullName>
    </submittedName>
</protein>
<dbReference type="PROSITE" id="PS50893">
    <property type="entry name" value="ABC_TRANSPORTER_2"/>
    <property type="match status" value="1"/>
</dbReference>
<dbReference type="SMART" id="SM00382">
    <property type="entry name" value="AAA"/>
    <property type="match status" value="1"/>
</dbReference>
<evidence type="ECO:0000256" key="3">
    <source>
        <dbReference type="ARBA" id="ARBA00022840"/>
    </source>
</evidence>
<keyword evidence="2" id="KW-0547">Nucleotide-binding</keyword>
<dbReference type="InterPro" id="IPR003593">
    <property type="entry name" value="AAA+_ATPase"/>
</dbReference>
<keyword evidence="8" id="KW-1185">Reference proteome</keyword>
<evidence type="ECO:0000256" key="2">
    <source>
        <dbReference type="ARBA" id="ARBA00022741"/>
    </source>
</evidence>
<dbReference type="CDD" id="cd03214">
    <property type="entry name" value="ABC_Iron-Siderophores_B12_Hemin"/>
    <property type="match status" value="1"/>
</dbReference>
<comment type="function">
    <text evidence="5">Part of the ABC transporter complex HmuTUV involved in hemin import. Responsible for energy coupling to the transport system.</text>
</comment>
<evidence type="ECO:0000256" key="4">
    <source>
        <dbReference type="ARBA" id="ARBA00022967"/>
    </source>
</evidence>
<keyword evidence="4" id="KW-1278">Translocase</keyword>
<evidence type="ECO:0000259" key="6">
    <source>
        <dbReference type="PROSITE" id="PS50893"/>
    </source>
</evidence>
<keyword evidence="3 7" id="KW-0067">ATP-binding</keyword>
<dbReference type="SUPFAM" id="SSF52540">
    <property type="entry name" value="P-loop containing nucleoside triphosphate hydrolases"/>
    <property type="match status" value="1"/>
</dbReference>
<dbReference type="PANTHER" id="PTHR42794:SF1">
    <property type="entry name" value="HEMIN IMPORT ATP-BINDING PROTEIN HMUV"/>
    <property type="match status" value="1"/>
</dbReference>
<accession>A0A7V8RFA4</accession>
<evidence type="ECO:0000313" key="8">
    <source>
        <dbReference type="Proteomes" id="UP000589292"/>
    </source>
</evidence>
<dbReference type="AlphaFoldDB" id="A0A7V8RFA4"/>
<comment type="caution">
    <text evidence="7">The sequence shown here is derived from an EMBL/GenBank/DDBJ whole genome shotgun (WGS) entry which is preliminary data.</text>
</comment>
<gene>
    <name evidence="7" type="ORF">FG486_13745</name>
</gene>
<dbReference type="PANTHER" id="PTHR42794">
    <property type="entry name" value="HEMIN IMPORT ATP-BINDING PROTEIN HMUV"/>
    <property type="match status" value="1"/>
</dbReference>
<sequence length="257" mass="26783">MSEAGLNVIEASLSIKGASLLSQASLALNPGELVILLGPNGAGKTSLLRVALGLARADGGTATLAGRDPGALTPTERARAVTYLPQMRDLAWPIRVRDVVALGRFAYGAAPARLAEADTIAVAHALAACDLLALANRATDTLSGGELARVHIARALASQAPLMVADEPVASLDPRHQHQVMRLIRAFVDRGGGALVVLHDLDLAALFADRLVWMSEGRTLASGSVAETMTPHWVEAVYGIQATVTRSDGAIRVLVGR</sequence>
<evidence type="ECO:0000313" key="7">
    <source>
        <dbReference type="EMBL" id="MBA1375406.1"/>
    </source>
</evidence>